<evidence type="ECO:0000256" key="3">
    <source>
        <dbReference type="ARBA" id="ARBA00023163"/>
    </source>
</evidence>
<dbReference type="InterPro" id="IPR046335">
    <property type="entry name" value="LacI/GalR-like_sensor"/>
</dbReference>
<proteinExistence type="predicted"/>
<dbReference type="Proteomes" id="UP000490386">
    <property type="component" value="Unassembled WGS sequence"/>
</dbReference>
<feature type="domain" description="HTH lacI-type" evidence="4">
    <location>
        <begin position="13"/>
        <end position="67"/>
    </location>
</feature>
<dbReference type="SUPFAM" id="SSF47413">
    <property type="entry name" value="lambda repressor-like DNA-binding domains"/>
    <property type="match status" value="1"/>
</dbReference>
<dbReference type="PANTHER" id="PTHR30146:SF109">
    <property type="entry name" value="HTH-TYPE TRANSCRIPTIONAL REGULATOR GALS"/>
    <property type="match status" value="1"/>
</dbReference>
<evidence type="ECO:0000313" key="6">
    <source>
        <dbReference type="Proteomes" id="UP000490386"/>
    </source>
</evidence>
<dbReference type="SUPFAM" id="SSF53822">
    <property type="entry name" value="Periplasmic binding protein-like I"/>
    <property type="match status" value="1"/>
</dbReference>
<dbReference type="PANTHER" id="PTHR30146">
    <property type="entry name" value="LACI-RELATED TRANSCRIPTIONAL REPRESSOR"/>
    <property type="match status" value="1"/>
</dbReference>
<reference evidence="5 6" key="1">
    <citation type="submission" date="2019-09" db="EMBL/GenBank/DDBJ databases">
        <title>Phylogeny of genus Pseudoclavibacter and closely related genus.</title>
        <authorList>
            <person name="Li Y."/>
        </authorList>
    </citation>
    <scope>NUCLEOTIDE SEQUENCE [LARGE SCALE GENOMIC DNA]</scope>
    <source>
        <strain evidence="5 6">THG-MD12</strain>
    </source>
</reference>
<evidence type="ECO:0000256" key="1">
    <source>
        <dbReference type="ARBA" id="ARBA00023015"/>
    </source>
</evidence>
<dbReference type="Gene3D" id="1.10.260.40">
    <property type="entry name" value="lambda repressor-like DNA-binding domains"/>
    <property type="match status" value="1"/>
</dbReference>
<accession>A0A7J5B1H2</accession>
<dbReference type="InterPro" id="IPR010982">
    <property type="entry name" value="Lambda_DNA-bd_dom_sf"/>
</dbReference>
<evidence type="ECO:0000313" key="5">
    <source>
        <dbReference type="EMBL" id="KAB1637295.1"/>
    </source>
</evidence>
<dbReference type="Pfam" id="PF13377">
    <property type="entry name" value="Peripla_BP_3"/>
    <property type="match status" value="1"/>
</dbReference>
<comment type="caution">
    <text evidence="5">The sequence shown here is derived from an EMBL/GenBank/DDBJ whole genome shotgun (WGS) entry which is preliminary data.</text>
</comment>
<name>A0A7J5B1H2_9MICO</name>
<dbReference type="InterPro" id="IPR000843">
    <property type="entry name" value="HTH_LacI"/>
</dbReference>
<dbReference type="GO" id="GO:0000976">
    <property type="term" value="F:transcription cis-regulatory region binding"/>
    <property type="evidence" value="ECO:0007669"/>
    <property type="project" value="TreeGrafter"/>
</dbReference>
<dbReference type="SMART" id="SM00354">
    <property type="entry name" value="HTH_LACI"/>
    <property type="match status" value="1"/>
</dbReference>
<dbReference type="CDD" id="cd01392">
    <property type="entry name" value="HTH_LacI"/>
    <property type="match status" value="1"/>
</dbReference>
<dbReference type="Gene3D" id="3.40.50.2300">
    <property type="match status" value="2"/>
</dbReference>
<keyword evidence="3" id="KW-0804">Transcription</keyword>
<keyword evidence="1" id="KW-0805">Transcription regulation</keyword>
<evidence type="ECO:0000259" key="4">
    <source>
        <dbReference type="PROSITE" id="PS50932"/>
    </source>
</evidence>
<dbReference type="RefSeq" id="WP_151424318.1">
    <property type="nucleotide sequence ID" value="NZ_WBJX01000004.1"/>
</dbReference>
<dbReference type="EMBL" id="WBJX01000004">
    <property type="protein sequence ID" value="KAB1637295.1"/>
    <property type="molecule type" value="Genomic_DNA"/>
</dbReference>
<dbReference type="CDD" id="cd01574">
    <property type="entry name" value="PBP1_LacI"/>
    <property type="match status" value="1"/>
</dbReference>
<gene>
    <name evidence="5" type="ORF">F8O03_13555</name>
</gene>
<evidence type="ECO:0000256" key="2">
    <source>
        <dbReference type="ARBA" id="ARBA00023125"/>
    </source>
</evidence>
<dbReference type="PROSITE" id="PS00356">
    <property type="entry name" value="HTH_LACI_1"/>
    <property type="match status" value="1"/>
</dbReference>
<dbReference type="AlphaFoldDB" id="A0A7J5B1H2"/>
<keyword evidence="2" id="KW-0238">DNA-binding</keyword>
<dbReference type="PROSITE" id="PS50932">
    <property type="entry name" value="HTH_LACI_2"/>
    <property type="match status" value="1"/>
</dbReference>
<dbReference type="Pfam" id="PF00356">
    <property type="entry name" value="LacI"/>
    <property type="match status" value="1"/>
</dbReference>
<dbReference type="InterPro" id="IPR028082">
    <property type="entry name" value="Peripla_BP_I"/>
</dbReference>
<sequence>MPAQERPVALRPASVFDVAKSAGVSHQTVSRVLNNHPSVRETTRAKVLDAMRELDYRPNLAARTLSSKRSRTLGVISTSKGEFGPASSISAITEAARSRGYSTIIEYADELSPTSVDAALASLAELAVEGIVAVAPQTRVLEALQTTHTSIPFVTVQNRETLDGVEVAVDQFRGAQLATAHLLELGHTRIVHLAGPSDWLDATSRLHGYEHTMAEHGLTAQHVDAGAWTPAAGYAAGRELLASDATAIFCSNDQLALGVLHAAHQLGVDVPGRVSLIGFDDIPEAAHFWPPLTTIRQDFSVAGRRCVEHLLDDGNATPATELSLVARASTGPNPI</sequence>
<organism evidence="5 6">
    <name type="scientific">Pseudoclavibacter terrae</name>
    <dbReference type="NCBI Taxonomy" id="1530195"/>
    <lineage>
        <taxon>Bacteria</taxon>
        <taxon>Bacillati</taxon>
        <taxon>Actinomycetota</taxon>
        <taxon>Actinomycetes</taxon>
        <taxon>Micrococcales</taxon>
        <taxon>Microbacteriaceae</taxon>
        <taxon>Pseudoclavibacter</taxon>
    </lineage>
</organism>
<dbReference type="OrthoDB" id="9785139at2"/>
<dbReference type="GO" id="GO:0003700">
    <property type="term" value="F:DNA-binding transcription factor activity"/>
    <property type="evidence" value="ECO:0007669"/>
    <property type="project" value="TreeGrafter"/>
</dbReference>
<protein>
    <submittedName>
        <fullName evidence="5">LacI family transcriptional regulator</fullName>
    </submittedName>
</protein>
<keyword evidence="6" id="KW-1185">Reference proteome</keyword>